<sequence>MKGNGADVCGTILASILFFILSSSCLSLLEDANACDICGENEADSSVYVIDEELNVCENCRYDALFCCDGCGEWYYADDIAYCDDDTGELYCEWCYEEMV</sequence>
<proteinExistence type="predicted"/>
<reference evidence="1" key="1">
    <citation type="journal article" date="2021" name="Proc. Natl. Acad. Sci. U.S.A.">
        <title>A Catalog of Tens of Thousands of Viruses from Human Metagenomes Reveals Hidden Associations with Chronic Diseases.</title>
        <authorList>
            <person name="Tisza M.J."/>
            <person name="Buck C.B."/>
        </authorList>
    </citation>
    <scope>NUCLEOTIDE SEQUENCE</scope>
    <source>
        <strain evidence="1">Ctjz83</strain>
    </source>
</reference>
<name>A0A8D9PDX9_9CAUD</name>
<evidence type="ECO:0000313" key="1">
    <source>
        <dbReference type="EMBL" id="DAD55487.1"/>
    </source>
</evidence>
<protein>
    <submittedName>
        <fullName evidence="1">Histone H3.3 finger-like protein</fullName>
    </submittedName>
</protein>
<dbReference type="EMBL" id="BK014725">
    <property type="protein sequence ID" value="DAD55487.1"/>
    <property type="molecule type" value="Genomic_DNA"/>
</dbReference>
<organism evidence="1">
    <name type="scientific">Myoviridae sp. ctjz83</name>
    <dbReference type="NCBI Taxonomy" id="2826083"/>
    <lineage>
        <taxon>Viruses</taxon>
        <taxon>Duplodnaviria</taxon>
        <taxon>Heunggongvirae</taxon>
        <taxon>Uroviricota</taxon>
        <taxon>Caudoviricetes</taxon>
    </lineage>
</organism>
<dbReference type="PROSITE" id="PS51257">
    <property type="entry name" value="PROKAR_LIPOPROTEIN"/>
    <property type="match status" value="1"/>
</dbReference>
<accession>A0A8D9PDX9</accession>